<evidence type="ECO:0000259" key="2">
    <source>
        <dbReference type="Pfam" id="PF00144"/>
    </source>
</evidence>
<protein>
    <submittedName>
        <fullName evidence="3">Serine hydrolase domain-containing protein</fullName>
        <ecNumber evidence="3">3.-.-.-</ecNumber>
    </submittedName>
</protein>
<evidence type="ECO:0000313" key="4">
    <source>
        <dbReference type="Proteomes" id="UP001595904"/>
    </source>
</evidence>
<sequence>MNKLAITVAAAGLAFTAGSASAADYDAYAKRLVRDWPVTGMAVAIVRDDRIKYLKGFGVRSAESGGAVDSDTLFELASISKPLSSALIGTYVDQKKLDWSDHVIDRLPWFRLSDPWLTAEVRLEDVLSHRVGVEVSSWMLTVPELTWEESARRLRYLPQKTPFRTAVRYDNFMYSVGGLMITERGDDYSAAMQERVFKPANMTRSVANFDKIIDPKGLASCHECELPDGALSPEKAIREKNVALLHVPTADGSKVISWRHVASTPASAAMSSAHDMAQFMRMMLNKGEVDGRRVLSEHTVSELLRPRAFVDPEDEEPLKGYEEQERRIAKWVSSYALGWWGGRYGDIEVRQHGGTMLGVATNMVLVPERNLGIIVLTNERVVESGHSLSMLFHLLDVELGLKPLDWPGYFRATRAPAKPAEPAKAVSNPLGPKIVGQYCHDVYGTVWVRGEGDVLTLEQGPQRSGKLTYVRDNQLALRWNGPRNSARPVGVELGQDGQATAVTIERVRFPKCKS</sequence>
<name>A0ABV8SJU3_9GAMM</name>
<reference evidence="4" key="1">
    <citation type="journal article" date="2019" name="Int. J. Syst. Evol. Microbiol.">
        <title>The Global Catalogue of Microorganisms (GCM) 10K type strain sequencing project: providing services to taxonomists for standard genome sequencing and annotation.</title>
        <authorList>
            <consortium name="The Broad Institute Genomics Platform"/>
            <consortium name="The Broad Institute Genome Sequencing Center for Infectious Disease"/>
            <person name="Wu L."/>
            <person name="Ma J."/>
        </authorList>
    </citation>
    <scope>NUCLEOTIDE SEQUENCE [LARGE SCALE GENOMIC DNA]</scope>
    <source>
        <strain evidence="4">CGMCC 1.10759</strain>
    </source>
</reference>
<dbReference type="Proteomes" id="UP001595904">
    <property type="component" value="Unassembled WGS sequence"/>
</dbReference>
<dbReference type="InterPro" id="IPR050491">
    <property type="entry name" value="AmpC-like"/>
</dbReference>
<dbReference type="Gene3D" id="3.40.710.10">
    <property type="entry name" value="DD-peptidase/beta-lactamase superfamily"/>
    <property type="match status" value="1"/>
</dbReference>
<dbReference type="RefSeq" id="WP_380594358.1">
    <property type="nucleotide sequence ID" value="NZ_JBHSDU010000001.1"/>
</dbReference>
<keyword evidence="3" id="KW-0378">Hydrolase</keyword>
<accession>A0ABV8SJU3</accession>
<keyword evidence="4" id="KW-1185">Reference proteome</keyword>
<dbReference type="Gene3D" id="2.40.128.600">
    <property type="match status" value="1"/>
</dbReference>
<proteinExistence type="predicted"/>
<dbReference type="GO" id="GO:0016787">
    <property type="term" value="F:hydrolase activity"/>
    <property type="evidence" value="ECO:0007669"/>
    <property type="project" value="UniProtKB-KW"/>
</dbReference>
<dbReference type="PANTHER" id="PTHR46825">
    <property type="entry name" value="D-ALANYL-D-ALANINE-CARBOXYPEPTIDASE/ENDOPEPTIDASE AMPH"/>
    <property type="match status" value="1"/>
</dbReference>
<dbReference type="Pfam" id="PF00144">
    <property type="entry name" value="Beta-lactamase"/>
    <property type="match status" value="1"/>
</dbReference>
<comment type="caution">
    <text evidence="3">The sequence shown here is derived from an EMBL/GenBank/DDBJ whole genome shotgun (WGS) entry which is preliminary data.</text>
</comment>
<evidence type="ECO:0000313" key="3">
    <source>
        <dbReference type="EMBL" id="MFC4307792.1"/>
    </source>
</evidence>
<keyword evidence="1" id="KW-0732">Signal</keyword>
<dbReference type="SUPFAM" id="SSF56601">
    <property type="entry name" value="beta-lactamase/transpeptidase-like"/>
    <property type="match status" value="1"/>
</dbReference>
<dbReference type="EC" id="3.-.-.-" evidence="3"/>
<evidence type="ECO:0000256" key="1">
    <source>
        <dbReference type="SAM" id="SignalP"/>
    </source>
</evidence>
<organism evidence="3 4">
    <name type="scientific">Steroidobacter flavus</name>
    <dbReference type="NCBI Taxonomy" id="1842136"/>
    <lineage>
        <taxon>Bacteria</taxon>
        <taxon>Pseudomonadati</taxon>
        <taxon>Pseudomonadota</taxon>
        <taxon>Gammaproteobacteria</taxon>
        <taxon>Steroidobacterales</taxon>
        <taxon>Steroidobacteraceae</taxon>
        <taxon>Steroidobacter</taxon>
    </lineage>
</organism>
<dbReference type="InterPro" id="IPR012338">
    <property type="entry name" value="Beta-lactam/transpept-like"/>
</dbReference>
<dbReference type="InterPro" id="IPR001466">
    <property type="entry name" value="Beta-lactam-related"/>
</dbReference>
<dbReference type="PANTHER" id="PTHR46825:SF15">
    <property type="entry name" value="BETA-LACTAMASE-RELATED DOMAIN-CONTAINING PROTEIN"/>
    <property type="match status" value="1"/>
</dbReference>
<feature type="chain" id="PRO_5047303431" evidence="1">
    <location>
        <begin position="23"/>
        <end position="514"/>
    </location>
</feature>
<gene>
    <name evidence="3" type="ORF">ACFPN2_01750</name>
</gene>
<dbReference type="EMBL" id="JBHSDU010000001">
    <property type="protein sequence ID" value="MFC4307792.1"/>
    <property type="molecule type" value="Genomic_DNA"/>
</dbReference>
<feature type="signal peptide" evidence="1">
    <location>
        <begin position="1"/>
        <end position="22"/>
    </location>
</feature>
<feature type="domain" description="Beta-lactamase-related" evidence="2">
    <location>
        <begin position="38"/>
        <end position="381"/>
    </location>
</feature>